<dbReference type="CDD" id="cd09628">
    <property type="entry name" value="DOMON_SDR_2_like"/>
    <property type="match status" value="2"/>
</dbReference>
<dbReference type="GO" id="GO:1900449">
    <property type="term" value="P:regulation of glutamate receptor signaling pathway"/>
    <property type="evidence" value="ECO:0007669"/>
    <property type="project" value="InterPro"/>
</dbReference>
<feature type="domain" description="DOMON" evidence="12">
    <location>
        <begin position="400"/>
        <end position="519"/>
    </location>
</feature>
<evidence type="ECO:0000256" key="1">
    <source>
        <dbReference type="ARBA" id="ARBA00001970"/>
    </source>
</evidence>
<gene>
    <name evidence="15" type="primary">FRRS1_3</name>
    <name evidence="15" type="ORF">OS493_029779</name>
</gene>
<comment type="similarity">
    <text evidence="3">Belongs to the FRRS1 family.</text>
</comment>
<feature type="domain" description="Reelin" evidence="14">
    <location>
        <begin position="25"/>
        <end position="194"/>
    </location>
</feature>
<evidence type="ECO:0000256" key="2">
    <source>
        <dbReference type="ARBA" id="ARBA00004141"/>
    </source>
</evidence>
<evidence type="ECO:0000259" key="13">
    <source>
        <dbReference type="PROSITE" id="PS50939"/>
    </source>
</evidence>
<dbReference type="Pfam" id="PF03351">
    <property type="entry name" value="DOMON"/>
    <property type="match status" value="2"/>
</dbReference>
<sequence length="788" mass="86182">MKFKDEFWTHDQNDIMVTVIVLVQLSELWAFPNGPPLSSCDSMFPYHTDANKVPYKPQTGEAPYNITVSKSSYIAGENLTVTISGSTTFKGFILHARGSDSSVAWPVGEFVQIPNVAQYLYCSGGEPKNTVAHNNPNSDGSLQFTWMAPAKSAGNISFVATIVHKYDTYWTNVASSVVTGPPAENVTRGVTTESFQIDKTGCGKTKGCYSLPPKCTGSADCSYLFTYKVDGGNAVIEMSAKQRWVAVGFNEQKLMDKMDSIMCVAMATNLAELRHYYSLGHSLFRQNLAGNSDLTITTIVYEDGGIKCRVSRKLTSSEAHFRDLTKKWYLLFAHGAASPSGSAQYHFTNRTFTGDMVDLSVPATLVDEQSQTKETISKDGCGKTKSCYSEPESCKSSRDCEYLVTLKPVGEKGESGEVEIEISAKKQWVAIGFNKEKMKMPGTDGLICADVSGQVSVDHFVVKGYDRPTKTTPRPASIVKDLGESRGGVVSCRFRRKLKDKDDKMVDLTEPWYLVYASGYMSGDTIDKHPSTPRTSPQKVEVNKIEVLGAEKVDTGMIRAHGCLMVIAWVGFASIGIFMARYMKVAFGDKVLLGTKVWFTCHRSLMVLTVLVTIIAIIIIFVHAGRWTEEAGAHPITGIIVLVLAVIQPIMALFRPHPGEANRYIFNWAHRGAGLSALILAVVTVFLGIRLPGASLDDSALYAMIAYCVGVAIVIMFEVFLSLKKNRSAATFSSSGGDKGEGHVQLEPPREQFVSARQKMLGFLVLFVTGVVIALVVLIATAEEGHQH</sequence>
<evidence type="ECO:0000256" key="11">
    <source>
        <dbReference type="SAM" id="Phobius"/>
    </source>
</evidence>
<dbReference type="InterPro" id="IPR006593">
    <property type="entry name" value="Cyt_b561/ferric_Rdtase_TM"/>
</dbReference>
<feature type="transmembrane region" description="Helical" evidence="11">
    <location>
        <begin position="760"/>
        <end position="782"/>
    </location>
</feature>
<dbReference type="Gene3D" id="2.60.40.4060">
    <property type="entry name" value="Reeler domain"/>
    <property type="match status" value="1"/>
</dbReference>
<evidence type="ECO:0000259" key="14">
    <source>
        <dbReference type="PROSITE" id="PS51019"/>
    </source>
</evidence>
<evidence type="ECO:0000256" key="5">
    <source>
        <dbReference type="ARBA" id="ARBA00022692"/>
    </source>
</evidence>
<comment type="cofactor">
    <cofactor evidence="1">
        <name>heme b</name>
        <dbReference type="ChEBI" id="CHEBI:60344"/>
    </cofactor>
</comment>
<feature type="transmembrane region" description="Helical" evidence="11">
    <location>
        <begin position="699"/>
        <end position="721"/>
    </location>
</feature>
<dbReference type="InterPro" id="IPR002861">
    <property type="entry name" value="Reeler_dom"/>
</dbReference>
<dbReference type="PROSITE" id="PS50939">
    <property type="entry name" value="CYTOCHROME_B561"/>
    <property type="match status" value="1"/>
</dbReference>
<dbReference type="EMBL" id="MU826856">
    <property type="protein sequence ID" value="KAJ7370789.1"/>
    <property type="molecule type" value="Genomic_DNA"/>
</dbReference>
<dbReference type="PANTHER" id="PTHR46902:SF1">
    <property type="entry name" value="DOMON DOMAIN-CONTAINING PROTEIN FRRS1L"/>
    <property type="match status" value="1"/>
</dbReference>
<dbReference type="OrthoDB" id="5977676at2759"/>
<evidence type="ECO:0000256" key="4">
    <source>
        <dbReference type="ARBA" id="ARBA00022448"/>
    </source>
</evidence>
<dbReference type="Gene3D" id="1.20.120.1770">
    <property type="match status" value="1"/>
</dbReference>
<comment type="subcellular location">
    <subcellularLocation>
        <location evidence="2">Membrane</location>
        <topology evidence="2">Multi-pass membrane protein</topology>
    </subcellularLocation>
</comment>
<evidence type="ECO:0000256" key="7">
    <source>
        <dbReference type="ARBA" id="ARBA00022989"/>
    </source>
</evidence>
<keyword evidence="8" id="KW-0408">Iron</keyword>
<dbReference type="InterPro" id="IPR042789">
    <property type="entry name" value="FRRS1L"/>
</dbReference>
<keyword evidence="10" id="KW-0325">Glycoprotein</keyword>
<feature type="domain" description="DOMON" evidence="12">
    <location>
        <begin position="221"/>
        <end position="335"/>
    </location>
</feature>
<dbReference type="CDD" id="cd08760">
    <property type="entry name" value="Cyt_b561_FRRS1_like"/>
    <property type="match status" value="1"/>
</dbReference>
<evidence type="ECO:0000256" key="10">
    <source>
        <dbReference type="ARBA" id="ARBA00023180"/>
    </source>
</evidence>
<evidence type="ECO:0000313" key="16">
    <source>
        <dbReference type="Proteomes" id="UP001163046"/>
    </source>
</evidence>
<dbReference type="InterPro" id="IPR005018">
    <property type="entry name" value="DOMON_domain"/>
</dbReference>
<dbReference type="Pfam" id="PF02014">
    <property type="entry name" value="Reeler"/>
    <property type="match status" value="1"/>
</dbReference>
<evidence type="ECO:0000256" key="8">
    <source>
        <dbReference type="ARBA" id="ARBA00023004"/>
    </source>
</evidence>
<name>A0A9W9YXY9_9CNID</name>
<reference evidence="15" key="1">
    <citation type="submission" date="2023-01" db="EMBL/GenBank/DDBJ databases">
        <title>Genome assembly of the deep-sea coral Lophelia pertusa.</title>
        <authorList>
            <person name="Herrera S."/>
            <person name="Cordes E."/>
        </authorList>
    </citation>
    <scope>NUCLEOTIDE SEQUENCE</scope>
    <source>
        <strain evidence="15">USNM1676648</strain>
        <tissue evidence="15">Polyp</tissue>
    </source>
</reference>
<dbReference type="CDD" id="cd08544">
    <property type="entry name" value="Reeler"/>
    <property type="match status" value="1"/>
</dbReference>
<protein>
    <submittedName>
        <fullName evidence="15">DOMON domain-containing protein frrs1L</fullName>
    </submittedName>
</protein>
<keyword evidence="6" id="KW-0249">Electron transport</keyword>
<evidence type="ECO:0000256" key="6">
    <source>
        <dbReference type="ARBA" id="ARBA00022982"/>
    </source>
</evidence>
<keyword evidence="7 11" id="KW-1133">Transmembrane helix</keyword>
<dbReference type="PROSITE" id="PS51019">
    <property type="entry name" value="REELIN"/>
    <property type="match status" value="1"/>
</dbReference>
<dbReference type="SMART" id="SM00664">
    <property type="entry name" value="DoH"/>
    <property type="match status" value="2"/>
</dbReference>
<dbReference type="GO" id="GO:0016020">
    <property type="term" value="C:membrane"/>
    <property type="evidence" value="ECO:0007669"/>
    <property type="project" value="UniProtKB-SubCell"/>
</dbReference>
<evidence type="ECO:0000313" key="15">
    <source>
        <dbReference type="EMBL" id="KAJ7370789.1"/>
    </source>
</evidence>
<dbReference type="GO" id="GO:0099072">
    <property type="term" value="P:regulation of postsynaptic membrane neurotransmitter receptor levels"/>
    <property type="evidence" value="ECO:0007669"/>
    <property type="project" value="TreeGrafter"/>
</dbReference>
<feature type="transmembrane region" description="Helical" evidence="11">
    <location>
        <begin position="564"/>
        <end position="583"/>
    </location>
</feature>
<keyword evidence="5 11" id="KW-0812">Transmembrane</keyword>
<dbReference type="SMART" id="SM00665">
    <property type="entry name" value="B561"/>
    <property type="match status" value="1"/>
</dbReference>
<feature type="domain" description="Cytochrome b561" evidence="13">
    <location>
        <begin position="514"/>
        <end position="725"/>
    </location>
</feature>
<comment type="caution">
    <text evidence="15">The sequence shown here is derived from an EMBL/GenBank/DDBJ whole genome shotgun (WGS) entry which is preliminary data.</text>
</comment>
<dbReference type="Proteomes" id="UP001163046">
    <property type="component" value="Unassembled WGS sequence"/>
</dbReference>
<dbReference type="PROSITE" id="PS50836">
    <property type="entry name" value="DOMON"/>
    <property type="match status" value="2"/>
</dbReference>
<organism evidence="15 16">
    <name type="scientific">Desmophyllum pertusum</name>
    <dbReference type="NCBI Taxonomy" id="174260"/>
    <lineage>
        <taxon>Eukaryota</taxon>
        <taxon>Metazoa</taxon>
        <taxon>Cnidaria</taxon>
        <taxon>Anthozoa</taxon>
        <taxon>Hexacorallia</taxon>
        <taxon>Scleractinia</taxon>
        <taxon>Caryophylliina</taxon>
        <taxon>Caryophylliidae</taxon>
        <taxon>Desmophyllum</taxon>
    </lineage>
</organism>
<evidence type="ECO:0000256" key="3">
    <source>
        <dbReference type="ARBA" id="ARBA00009195"/>
    </source>
</evidence>
<accession>A0A9W9YXY9</accession>
<feature type="transmembrane region" description="Helical" evidence="11">
    <location>
        <begin position="636"/>
        <end position="654"/>
    </location>
</feature>
<keyword evidence="4" id="KW-0813">Transport</keyword>
<proteinExistence type="inferred from homology"/>
<dbReference type="InterPro" id="IPR042307">
    <property type="entry name" value="Reeler_sf"/>
</dbReference>
<dbReference type="AlphaFoldDB" id="A0A9W9YXY9"/>
<feature type="transmembrane region" description="Helical" evidence="11">
    <location>
        <begin position="675"/>
        <end position="693"/>
    </location>
</feature>
<keyword evidence="16" id="KW-1185">Reference proteome</keyword>
<dbReference type="PANTHER" id="PTHR46902">
    <property type="entry name" value="DOMON DOMAIN-CONTAINING PROTEIN FRRS1L"/>
    <property type="match status" value="1"/>
</dbReference>
<dbReference type="Pfam" id="PF03188">
    <property type="entry name" value="Cytochrom_B561"/>
    <property type="match status" value="1"/>
</dbReference>
<keyword evidence="9 11" id="KW-0472">Membrane</keyword>
<evidence type="ECO:0000256" key="9">
    <source>
        <dbReference type="ARBA" id="ARBA00023136"/>
    </source>
</evidence>
<evidence type="ECO:0000259" key="12">
    <source>
        <dbReference type="PROSITE" id="PS50836"/>
    </source>
</evidence>
<feature type="transmembrane region" description="Helical" evidence="11">
    <location>
        <begin position="604"/>
        <end position="624"/>
    </location>
</feature>